<reference evidence="1 2" key="1">
    <citation type="submission" date="2020-08" db="EMBL/GenBank/DDBJ databases">
        <title>Description of novel Flavobacterium F-380 isolate.</title>
        <authorList>
            <person name="Saticioglu I.B."/>
            <person name="Duman M."/>
            <person name="Altun S."/>
        </authorList>
    </citation>
    <scope>NUCLEOTIDE SEQUENCE [LARGE SCALE GENOMIC DNA]</scope>
    <source>
        <strain evidence="1 2">F-380</strain>
    </source>
</reference>
<sequence>MQNVKTIAVIGASDKRNFAVLNELATRYQLLLFDSNEKALAEIYQSLLVQNRYAAIEQMPCAINASWEADIIILSGLCINDVEVVQKIKNVATAKTIIIMENDDEFTRSINYQVSFDLIFPHSKIVEVINLNSDETADKEFLLEGHDGYALDTVSSIFEGIGFVTYVSQIN</sequence>
<evidence type="ECO:0000313" key="1">
    <source>
        <dbReference type="EMBL" id="MBC5839809.1"/>
    </source>
</evidence>
<organism evidence="1 2">
    <name type="scientific">Flavobacterium kayseriense</name>
    <dbReference type="NCBI Taxonomy" id="2764714"/>
    <lineage>
        <taxon>Bacteria</taxon>
        <taxon>Pseudomonadati</taxon>
        <taxon>Bacteroidota</taxon>
        <taxon>Flavobacteriia</taxon>
        <taxon>Flavobacteriales</taxon>
        <taxon>Flavobacteriaceae</taxon>
        <taxon>Flavobacterium</taxon>
    </lineage>
</organism>
<evidence type="ECO:0000313" key="2">
    <source>
        <dbReference type="Proteomes" id="UP000629963"/>
    </source>
</evidence>
<comment type="caution">
    <text evidence="1">The sequence shown here is derived from an EMBL/GenBank/DDBJ whole genome shotgun (WGS) entry which is preliminary data.</text>
</comment>
<accession>A0ABR7J2N1</accession>
<keyword evidence="2" id="KW-1185">Reference proteome</keyword>
<protein>
    <submittedName>
        <fullName evidence="1">Uncharacterized protein</fullName>
    </submittedName>
</protein>
<dbReference type="RefSeq" id="WP_187008432.1">
    <property type="nucleotide sequence ID" value="NZ_JACRUI010000001.1"/>
</dbReference>
<dbReference type="EMBL" id="JACRUJ010000001">
    <property type="protein sequence ID" value="MBC5839809.1"/>
    <property type="molecule type" value="Genomic_DNA"/>
</dbReference>
<gene>
    <name evidence="1" type="ORF">H8R23_00140</name>
</gene>
<proteinExistence type="predicted"/>
<dbReference type="Proteomes" id="UP000629963">
    <property type="component" value="Unassembled WGS sequence"/>
</dbReference>
<name>A0ABR7J2N1_9FLAO</name>